<dbReference type="Pfam" id="PF00246">
    <property type="entry name" value="Peptidase_M14"/>
    <property type="match status" value="1"/>
</dbReference>
<proteinExistence type="inferred from homology"/>
<comment type="caution">
    <text evidence="5">The sequence shown here is derived from an EMBL/GenBank/DDBJ whole genome shotgun (WGS) entry which is preliminary data.</text>
</comment>
<dbReference type="GO" id="GO:0004180">
    <property type="term" value="F:carboxypeptidase activity"/>
    <property type="evidence" value="ECO:0007669"/>
    <property type="project" value="UniProtKB-KW"/>
</dbReference>
<dbReference type="Gene3D" id="3.40.630.10">
    <property type="entry name" value="Zn peptidases"/>
    <property type="match status" value="2"/>
</dbReference>
<evidence type="ECO:0000313" key="6">
    <source>
        <dbReference type="Proteomes" id="UP001626550"/>
    </source>
</evidence>
<dbReference type="InterPro" id="IPR050821">
    <property type="entry name" value="Cytosolic_carboxypeptidase"/>
</dbReference>
<reference evidence="5 6" key="1">
    <citation type="submission" date="2024-11" db="EMBL/GenBank/DDBJ databases">
        <title>Adaptive evolution of stress response genes in parasites aligns with host niche diversity.</title>
        <authorList>
            <person name="Hahn C."/>
            <person name="Resl P."/>
        </authorList>
    </citation>
    <scope>NUCLEOTIDE SEQUENCE [LARGE SCALE GENOMIC DNA]</scope>
    <source>
        <strain evidence="5">EGGRZ-B1_66</strain>
        <tissue evidence="5">Body</tissue>
    </source>
</reference>
<dbReference type="Proteomes" id="UP001626550">
    <property type="component" value="Unassembled WGS sequence"/>
</dbReference>
<keyword evidence="5" id="KW-0378">Hydrolase</keyword>
<comment type="caution">
    <text evidence="3">Lacks conserved residue(s) required for the propagation of feature annotation.</text>
</comment>
<evidence type="ECO:0000256" key="1">
    <source>
        <dbReference type="ARBA" id="ARBA00001947"/>
    </source>
</evidence>
<comment type="cofactor">
    <cofactor evidence="1">
        <name>Zn(2+)</name>
        <dbReference type="ChEBI" id="CHEBI:29105"/>
    </cofactor>
</comment>
<dbReference type="EMBL" id="JBJKFK010000202">
    <property type="protein sequence ID" value="KAL3318796.1"/>
    <property type="molecule type" value="Genomic_DNA"/>
</dbReference>
<organism evidence="5 6">
    <name type="scientific">Cichlidogyrus casuarinus</name>
    <dbReference type="NCBI Taxonomy" id="1844966"/>
    <lineage>
        <taxon>Eukaryota</taxon>
        <taxon>Metazoa</taxon>
        <taxon>Spiralia</taxon>
        <taxon>Lophotrochozoa</taxon>
        <taxon>Platyhelminthes</taxon>
        <taxon>Monogenea</taxon>
        <taxon>Monopisthocotylea</taxon>
        <taxon>Dactylogyridea</taxon>
        <taxon>Ancyrocephalidae</taxon>
        <taxon>Cichlidogyrus</taxon>
    </lineage>
</organism>
<dbReference type="PANTHER" id="PTHR12756:SF4">
    <property type="entry name" value="PEPTIDASE M14 CARBOXYPEPTIDASE A DOMAIN-CONTAINING PROTEIN"/>
    <property type="match status" value="1"/>
</dbReference>
<feature type="domain" description="Peptidase M14" evidence="4">
    <location>
        <begin position="5"/>
        <end position="252"/>
    </location>
</feature>
<evidence type="ECO:0000313" key="5">
    <source>
        <dbReference type="EMBL" id="KAL3318796.1"/>
    </source>
</evidence>
<comment type="similarity">
    <text evidence="2 3">Belongs to the peptidase M14 family.</text>
</comment>
<keyword evidence="5" id="KW-0645">Protease</keyword>
<evidence type="ECO:0000259" key="4">
    <source>
        <dbReference type="PROSITE" id="PS52035"/>
    </source>
</evidence>
<protein>
    <submittedName>
        <fullName evidence="5">Cytosolic carboxypeptidase 2</fullName>
    </submittedName>
</protein>
<gene>
    <name evidence="5" type="primary">AGBL2</name>
    <name evidence="5" type="ORF">Ciccas_002540</name>
</gene>
<accession>A0ABD2QGY4</accession>
<dbReference type="PANTHER" id="PTHR12756">
    <property type="entry name" value="CYTOSOLIC CARBOXYPEPTIDASE"/>
    <property type="match status" value="1"/>
</dbReference>
<keyword evidence="6" id="KW-1185">Reference proteome</keyword>
<dbReference type="PROSITE" id="PS52035">
    <property type="entry name" value="PEPTIDASE_M14"/>
    <property type="match status" value="1"/>
</dbReference>
<dbReference type="InterPro" id="IPR000834">
    <property type="entry name" value="Peptidase_M14"/>
</dbReference>
<name>A0ABD2QGY4_9PLAT</name>
<dbReference type="AlphaFoldDB" id="A0ABD2QGY4"/>
<evidence type="ECO:0000256" key="3">
    <source>
        <dbReference type="PROSITE-ProRule" id="PRU01379"/>
    </source>
</evidence>
<sequence length="252" mass="29029">MAYCYPYTYTNLKQDLWKLTNQDPKKDPNVQCDILCRTRAGNSCFMLTITDQEVPAEQKLGMLISARVHPGETNSSWMMRGLLRYLCDPNLPHVKALRRQFVFKIIPMLNPDGVIDVLYCDLHGHSRQSNVFMYGCDSSYQERAEDDTRDLAPDPKQFLMERLLPFLYSQQIPSKFSFKNCRFSVHASKEATGRVVFWRQFGVLNSFTLECSMAGASMSGKMENFNIVDLESTGRDIAQNLLKFKEITETEE</sequence>
<evidence type="ECO:0000256" key="2">
    <source>
        <dbReference type="ARBA" id="ARBA00005988"/>
    </source>
</evidence>
<dbReference type="SUPFAM" id="SSF53187">
    <property type="entry name" value="Zn-dependent exopeptidases"/>
    <property type="match status" value="1"/>
</dbReference>
<keyword evidence="5" id="KW-0121">Carboxypeptidase</keyword>